<feature type="domain" description="EGF-like" evidence="9">
    <location>
        <begin position="618"/>
        <end position="660"/>
    </location>
</feature>
<evidence type="ECO:0000256" key="3">
    <source>
        <dbReference type="ARBA" id="ARBA00022692"/>
    </source>
</evidence>
<dbReference type="Proteomes" id="UP001642483">
    <property type="component" value="Unassembled WGS sequence"/>
</dbReference>
<evidence type="ECO:0000256" key="4">
    <source>
        <dbReference type="ARBA" id="ARBA00022989"/>
    </source>
</evidence>
<feature type="domain" description="FAS1" evidence="10">
    <location>
        <begin position="80"/>
        <end position="231"/>
    </location>
</feature>
<evidence type="ECO:0000256" key="7">
    <source>
        <dbReference type="ARBA" id="ARBA00023180"/>
    </source>
</evidence>
<dbReference type="InterPro" id="IPR000782">
    <property type="entry name" value="FAS1_domain"/>
</dbReference>
<dbReference type="SMART" id="SM00181">
    <property type="entry name" value="EGF"/>
    <property type="match status" value="8"/>
</dbReference>
<dbReference type="Pfam" id="PF02469">
    <property type="entry name" value="Fasciclin"/>
    <property type="match status" value="2"/>
</dbReference>
<comment type="caution">
    <text evidence="8">Lacks conserved residue(s) required for the propagation of feature annotation.</text>
</comment>
<reference evidence="11 12" key="1">
    <citation type="submission" date="2024-02" db="EMBL/GenBank/DDBJ databases">
        <authorList>
            <person name="Daric V."/>
            <person name="Darras S."/>
        </authorList>
    </citation>
    <scope>NUCLEOTIDE SEQUENCE [LARGE SCALE GENOMIC DNA]</scope>
</reference>
<sequence length="1052" mass="115709">MKQNHGFCDQNAVCIFVAPGQSVCQCNPGFRGDGFICTEINLCVENNGGCHYRARCQNTGPGERMCTCEDGYTGDGFHCVGSLIVEIAEYPELSMIKHWVTTITSLQELLISVQYETVTAFLPRNDAWHAMSVDDFHFWTSPEHIPFLFRAHIVEGSITTSQLFHYQVLQSLLPTAVIKVSNVTDGTDLYNVQNGSTFHENIPTLGASHAKIILPDLKVYSGLLQIIELVLLPPRDVVSNHITLQQAIQNSTGTAMASYSVFLGCLNSSGIAAQLYVSNEPYTVFAVSNDFFNPDVINNSSSAMLSYYVVVGKIIRVNSIISGEHLSTLAGIDYQITLTKQHNKFFVNGQEIVQQDLRTQHGIFQGLSVALTPTKRYCDKTATKFIKSECLPCNMPFSCPGNSIPQARIHCLRSILHFTTSLLGCKLICKQQTRIPNCCANFYGPQCQPCPGGIGQFCSNNGVCSDGIKGNGTCTCSDQKFSGLACDNCRSGLYGTDCDYSCGCINGTCDDGKMGKGICICNHGFRGPLCDQLVDSNDGCQGKCDFAAFCVETSTNEGRCRCGTGYSGSGTKCSPINPCEDSSNVLCHRFASCQYAGPGIHICKCKTGYRGDGVYCEEINPCIQENFSSCDLTADCFHTGPNQFNCICKSGYTGDGKTCQAVNPCKTGNGGCHVYAKCHYKGPGVNTCHCLANYIGDGIQNCTGSIFVELQSDTRFASFIRRRMMKNALNSPGPITAFLPDLTLMGNPVIDQIIEQGLLGHIVGCNQYTVEQLHNISQLHSLSGKLINITSSEDSIFLNGNIRVATPIRSLRLKFPHSLLVMISDATSFEDLTFLSMRCNTNGLFALTHLLVTRYIINFIAKQKGQAGKHLLRRFSLEIDQGKTTMKLVCSMRKKTFRLQIRPFPGCSESFNINVSAETLTTLGTAEKYVLRLLEQHEWIKYDQQKDVAIFSECNWASSANHVTPDVISTFKHKYPVWLTGYKDWKYIKGAAKKHSESSLYKRCLDAKLNYAGKSHVATLVNSKAQENPKRNRIALEAIFESIRFLAQQGLA</sequence>
<dbReference type="InterPro" id="IPR024731">
    <property type="entry name" value="NELL2-like_EGF"/>
</dbReference>
<dbReference type="SUPFAM" id="SSF57196">
    <property type="entry name" value="EGF/Laminin"/>
    <property type="match status" value="1"/>
</dbReference>
<evidence type="ECO:0000256" key="8">
    <source>
        <dbReference type="PROSITE-ProRule" id="PRU00076"/>
    </source>
</evidence>
<evidence type="ECO:0008006" key="13">
    <source>
        <dbReference type="Google" id="ProtNLM"/>
    </source>
</evidence>
<comment type="subcellular location">
    <subcellularLocation>
        <location evidence="1">Membrane</location>
        <topology evidence="1">Single-pass membrane protein</topology>
    </subcellularLocation>
</comment>
<dbReference type="SMART" id="SM00554">
    <property type="entry name" value="FAS1"/>
    <property type="match status" value="2"/>
</dbReference>
<evidence type="ECO:0000259" key="9">
    <source>
        <dbReference type="PROSITE" id="PS50026"/>
    </source>
</evidence>
<dbReference type="InterPro" id="IPR000742">
    <property type="entry name" value="EGF"/>
</dbReference>
<dbReference type="PROSITE" id="PS50213">
    <property type="entry name" value="FAS1"/>
    <property type="match status" value="2"/>
</dbReference>
<keyword evidence="7" id="KW-0325">Glycoprotein</keyword>
<dbReference type="PANTHER" id="PTHR24038">
    <property type="entry name" value="STABILIN"/>
    <property type="match status" value="1"/>
</dbReference>
<organism evidence="11 12">
    <name type="scientific">Clavelina lepadiformis</name>
    <name type="common">Light-bulb sea squirt</name>
    <name type="synonym">Ascidia lepadiformis</name>
    <dbReference type="NCBI Taxonomy" id="159417"/>
    <lineage>
        <taxon>Eukaryota</taxon>
        <taxon>Metazoa</taxon>
        <taxon>Chordata</taxon>
        <taxon>Tunicata</taxon>
        <taxon>Ascidiacea</taxon>
        <taxon>Aplousobranchia</taxon>
        <taxon>Clavelinidae</taxon>
        <taxon>Clavelina</taxon>
    </lineage>
</organism>
<feature type="domain" description="EGF-like" evidence="9">
    <location>
        <begin position="661"/>
        <end position="703"/>
    </location>
</feature>
<dbReference type="PANTHER" id="PTHR24038:SF11">
    <property type="entry name" value="INTEGRIN BETA-LIKE PROTEIN E"/>
    <property type="match status" value="1"/>
</dbReference>
<evidence type="ECO:0000259" key="10">
    <source>
        <dbReference type="PROSITE" id="PS50213"/>
    </source>
</evidence>
<gene>
    <name evidence="11" type="ORF">CVLEPA_LOCUS24807</name>
</gene>
<accession>A0ABP0GMB9</accession>
<dbReference type="Gene3D" id="2.10.25.10">
    <property type="entry name" value="Laminin"/>
    <property type="match status" value="5"/>
</dbReference>
<evidence type="ECO:0000256" key="2">
    <source>
        <dbReference type="ARBA" id="ARBA00022536"/>
    </source>
</evidence>
<feature type="domain" description="EGF-like" evidence="9">
    <location>
        <begin position="448"/>
        <end position="487"/>
    </location>
</feature>
<proteinExistence type="predicted"/>
<feature type="domain" description="EGF-like" evidence="9">
    <location>
        <begin position="39"/>
        <end position="78"/>
    </location>
</feature>
<feature type="domain" description="EGF-like" evidence="9">
    <location>
        <begin position="575"/>
        <end position="617"/>
    </location>
</feature>
<dbReference type="PROSITE" id="PS01186">
    <property type="entry name" value="EGF_2"/>
    <property type="match status" value="4"/>
</dbReference>
<keyword evidence="5" id="KW-0472">Membrane</keyword>
<keyword evidence="3" id="KW-0812">Transmembrane</keyword>
<dbReference type="PROSITE" id="PS50026">
    <property type="entry name" value="EGF_3"/>
    <property type="match status" value="6"/>
</dbReference>
<feature type="domain" description="EGF-like" evidence="9">
    <location>
        <begin position="536"/>
        <end position="574"/>
    </location>
</feature>
<evidence type="ECO:0000313" key="12">
    <source>
        <dbReference type="Proteomes" id="UP001642483"/>
    </source>
</evidence>
<keyword evidence="4" id="KW-1133">Transmembrane helix</keyword>
<evidence type="ECO:0000256" key="1">
    <source>
        <dbReference type="ARBA" id="ARBA00004167"/>
    </source>
</evidence>
<dbReference type="EMBL" id="CAWYQH010000130">
    <property type="protein sequence ID" value="CAK8692056.1"/>
    <property type="molecule type" value="Genomic_DNA"/>
</dbReference>
<keyword evidence="6 8" id="KW-1015">Disulfide bond</keyword>
<dbReference type="Gene3D" id="2.170.300.10">
    <property type="entry name" value="Tie2 ligand-binding domain superfamily"/>
    <property type="match status" value="1"/>
</dbReference>
<dbReference type="Gene3D" id="2.30.180.10">
    <property type="entry name" value="FAS1 domain"/>
    <property type="match status" value="2"/>
</dbReference>
<evidence type="ECO:0000256" key="6">
    <source>
        <dbReference type="ARBA" id="ARBA00023157"/>
    </source>
</evidence>
<evidence type="ECO:0000256" key="5">
    <source>
        <dbReference type="ARBA" id="ARBA00023136"/>
    </source>
</evidence>
<name>A0ABP0GMB9_CLALP</name>
<dbReference type="InterPro" id="IPR001881">
    <property type="entry name" value="EGF-like_Ca-bd_dom"/>
</dbReference>
<dbReference type="InterPro" id="IPR036378">
    <property type="entry name" value="FAS1_dom_sf"/>
</dbReference>
<dbReference type="PROSITE" id="PS00022">
    <property type="entry name" value="EGF_1"/>
    <property type="match status" value="1"/>
</dbReference>
<protein>
    <recommendedName>
        <fullName evidence="13">Stabilin-2</fullName>
    </recommendedName>
</protein>
<dbReference type="SMART" id="SM00179">
    <property type="entry name" value="EGF_CA"/>
    <property type="match status" value="2"/>
</dbReference>
<dbReference type="Pfam" id="PF12947">
    <property type="entry name" value="EGF_3"/>
    <property type="match status" value="3"/>
</dbReference>
<feature type="domain" description="FAS1" evidence="10">
    <location>
        <begin position="246"/>
        <end position="371"/>
    </location>
</feature>
<keyword evidence="12" id="KW-1185">Reference proteome</keyword>
<evidence type="ECO:0000313" key="11">
    <source>
        <dbReference type="EMBL" id="CAK8692056.1"/>
    </source>
</evidence>
<dbReference type="SUPFAM" id="SSF82153">
    <property type="entry name" value="FAS1 domain"/>
    <property type="match status" value="3"/>
</dbReference>
<feature type="disulfide bond" evidence="8">
    <location>
        <begin position="540"/>
        <end position="550"/>
    </location>
</feature>
<keyword evidence="2 8" id="KW-0245">EGF-like domain</keyword>
<comment type="caution">
    <text evidence="11">The sequence shown here is derived from an EMBL/GenBank/DDBJ whole genome shotgun (WGS) entry which is preliminary data.</text>
</comment>